<protein>
    <submittedName>
        <fullName evidence="2">Uncharacterized protein</fullName>
    </submittedName>
</protein>
<dbReference type="RefSeq" id="WP_075133356.1">
    <property type="nucleotide sequence ID" value="NZ_MSIF01000005.1"/>
</dbReference>
<evidence type="ECO:0000313" key="2">
    <source>
        <dbReference type="EMBL" id="OLF11195.1"/>
    </source>
</evidence>
<sequence length="110" mass="11869">MRPVEAPAPAPTPAPAQATGHGGNRRPPAPTTLLNGHDVERFRARLRDLQADFVDAPERAVEEARALLGEAMTALTNAVNEHHPAPQGDTEGLRVALRHYRSTLDQLLSV</sequence>
<reference evidence="2 3" key="1">
    <citation type="submission" date="2016-12" db="EMBL/GenBank/DDBJ databases">
        <title>The draft genome sequence of Actinophytocola xinjiangensis.</title>
        <authorList>
            <person name="Wang W."/>
            <person name="Yuan L."/>
        </authorList>
    </citation>
    <scope>NUCLEOTIDE SEQUENCE [LARGE SCALE GENOMIC DNA]</scope>
    <source>
        <strain evidence="2 3">CGMCC 4.4663</strain>
    </source>
</reference>
<dbReference type="OrthoDB" id="123178at2"/>
<keyword evidence="3" id="KW-1185">Reference proteome</keyword>
<dbReference type="EMBL" id="MSIF01000005">
    <property type="protein sequence ID" value="OLF11195.1"/>
    <property type="molecule type" value="Genomic_DNA"/>
</dbReference>
<evidence type="ECO:0000256" key="1">
    <source>
        <dbReference type="SAM" id="MobiDB-lite"/>
    </source>
</evidence>
<accession>A0A7Z1AYZ2</accession>
<feature type="region of interest" description="Disordered" evidence="1">
    <location>
        <begin position="1"/>
        <end position="35"/>
    </location>
</feature>
<evidence type="ECO:0000313" key="3">
    <source>
        <dbReference type="Proteomes" id="UP000185696"/>
    </source>
</evidence>
<dbReference type="AlphaFoldDB" id="A0A7Z1AYZ2"/>
<comment type="caution">
    <text evidence="2">The sequence shown here is derived from an EMBL/GenBank/DDBJ whole genome shotgun (WGS) entry which is preliminary data.</text>
</comment>
<proteinExistence type="predicted"/>
<organism evidence="2 3">
    <name type="scientific">Actinophytocola xinjiangensis</name>
    <dbReference type="NCBI Taxonomy" id="485602"/>
    <lineage>
        <taxon>Bacteria</taxon>
        <taxon>Bacillati</taxon>
        <taxon>Actinomycetota</taxon>
        <taxon>Actinomycetes</taxon>
        <taxon>Pseudonocardiales</taxon>
        <taxon>Pseudonocardiaceae</taxon>
    </lineage>
</organism>
<name>A0A7Z1AYZ2_9PSEU</name>
<feature type="compositionally biased region" description="Pro residues" evidence="1">
    <location>
        <begin position="1"/>
        <end position="14"/>
    </location>
</feature>
<gene>
    <name evidence="2" type="ORF">BLA60_14570</name>
</gene>
<dbReference type="Proteomes" id="UP000185696">
    <property type="component" value="Unassembled WGS sequence"/>
</dbReference>